<evidence type="ECO:0000313" key="1">
    <source>
        <dbReference type="EMBL" id="VVC93800.1"/>
    </source>
</evidence>
<gene>
    <name evidence="1" type="ORF">LSINAPIS_LOCUS5913</name>
</gene>
<dbReference type="AlphaFoldDB" id="A0A5E4Q7T5"/>
<reference evidence="1 2" key="1">
    <citation type="submission" date="2017-07" db="EMBL/GenBank/DDBJ databases">
        <authorList>
            <person name="Talla V."/>
            <person name="Backstrom N."/>
        </authorList>
    </citation>
    <scope>NUCLEOTIDE SEQUENCE [LARGE SCALE GENOMIC DNA]</scope>
</reference>
<sequence length="112" mass="12640">MWSEFSAVFAPGISVFQIFLYGAEMWTAGNSLHCVSDQSFDIERTQGEGEFIVDCANTNPQVLWARYTKPKLHETTPRPRTSGRQTVTRSVAYALDRPDKGCDTNHHSPMFP</sequence>
<keyword evidence="2" id="KW-1185">Reference proteome</keyword>
<dbReference type="Proteomes" id="UP000324832">
    <property type="component" value="Unassembled WGS sequence"/>
</dbReference>
<protein>
    <submittedName>
        <fullName evidence="1">Uncharacterized protein</fullName>
    </submittedName>
</protein>
<proteinExistence type="predicted"/>
<organism evidence="1 2">
    <name type="scientific">Leptidea sinapis</name>
    <dbReference type="NCBI Taxonomy" id="189913"/>
    <lineage>
        <taxon>Eukaryota</taxon>
        <taxon>Metazoa</taxon>
        <taxon>Ecdysozoa</taxon>
        <taxon>Arthropoda</taxon>
        <taxon>Hexapoda</taxon>
        <taxon>Insecta</taxon>
        <taxon>Pterygota</taxon>
        <taxon>Neoptera</taxon>
        <taxon>Endopterygota</taxon>
        <taxon>Lepidoptera</taxon>
        <taxon>Glossata</taxon>
        <taxon>Ditrysia</taxon>
        <taxon>Papilionoidea</taxon>
        <taxon>Pieridae</taxon>
        <taxon>Dismorphiinae</taxon>
        <taxon>Leptidea</taxon>
    </lineage>
</organism>
<dbReference type="EMBL" id="FZQP02001781">
    <property type="protein sequence ID" value="VVC93800.1"/>
    <property type="molecule type" value="Genomic_DNA"/>
</dbReference>
<accession>A0A5E4Q7T5</accession>
<name>A0A5E4Q7T5_9NEOP</name>
<evidence type="ECO:0000313" key="2">
    <source>
        <dbReference type="Proteomes" id="UP000324832"/>
    </source>
</evidence>